<dbReference type="EMBL" id="BAAAUD010000060">
    <property type="protein sequence ID" value="GAA2967077.1"/>
    <property type="molecule type" value="Genomic_DNA"/>
</dbReference>
<dbReference type="InterPro" id="IPR005887">
    <property type="entry name" value="GH92_a_mannosidase_put"/>
</dbReference>
<organism evidence="3 4">
    <name type="scientific">Streptomyces enissocaesilis</name>
    <dbReference type="NCBI Taxonomy" id="332589"/>
    <lineage>
        <taxon>Bacteria</taxon>
        <taxon>Bacillati</taxon>
        <taxon>Actinomycetota</taxon>
        <taxon>Actinomycetes</taxon>
        <taxon>Kitasatosporales</taxon>
        <taxon>Streptomycetaceae</taxon>
        <taxon>Streptomyces</taxon>
        <taxon>Streptomyces rochei group</taxon>
    </lineage>
</organism>
<protein>
    <submittedName>
        <fullName evidence="3">GH92 family glycosyl hydrolase</fullName>
    </submittedName>
</protein>
<sequence length="722" mass="79775">MDTFLGTDGNGNVFPGAQVPFGFAQLGPDMTGAPTHGYKTGAPVLGFSQTKASGTGGGMWGNLRMLPYTGEVTTDPATAPVTGEETEPGYYACMLSASGIRAELTAERLTGHARYAYPTTGAAQLQLDVTSAIDFGTKESWQQRPQRVEVHVVGDDRIEGLVEFAGGWNSGRYAVYFSLRTDLPFTTTTTWVGKRLTHGGRDVVIGAGDRVGITMTFPEGRTVSVRTGMSLVSVARARRTADRSARHFPTARRRAASLWRDVLGTVAVDGGTDGQRLILGSALRNVHIGLKDITGEDAPGGSQGPHYTDYFALWDTFRTVHPLLTLIQPERQRDMVNSHIRTSKEFGWGFDGLLAHSPGLTQGGTNGDVMIADAFVKGLDGIDYRDGLELMLRNAEHESPHPMNYGRETVDYIEHGGWLPMDYTGSLPPDHGGHGRTVSRTLEYNYNDFCIAQVATGLGRRAEAERLRRRARGWRSLWDGETLSVRPRFSDGRWADPYSKWWNAPWDRQRTDSAWEFGWFETPYYEGSAMNYSTYVPHDTAALVAACGGDAAFTGWLDELFDRPHWDGGFDPGNEPAFLAPWLYLHAGRPDRTAERVRALLSDSYRPARDGWPGNDDSGAMSALYVFSSLGLFPNAGQDFYYLGSPVFPEAELQTGRGRRLRIVARGTSESHKYVRGIRLDGRPLDRAWLSHDELVRARVLEFDMSDRPGDWGTRRRPPARG</sequence>
<dbReference type="InterPro" id="IPR041371">
    <property type="entry name" value="GH92_N"/>
</dbReference>
<dbReference type="SUPFAM" id="SSF48208">
    <property type="entry name" value="Six-hairpin glycosidases"/>
    <property type="match status" value="1"/>
</dbReference>
<dbReference type="Gene3D" id="2.70.98.10">
    <property type="match status" value="1"/>
</dbReference>
<dbReference type="PANTHER" id="PTHR12143">
    <property type="entry name" value="PEPTIDE N-GLYCANASE PNGASE -RELATED"/>
    <property type="match status" value="1"/>
</dbReference>
<dbReference type="Gene3D" id="1.20.1610.10">
    <property type="entry name" value="alpha-1,2-mannosidases domains"/>
    <property type="match status" value="1"/>
</dbReference>
<keyword evidence="3" id="KW-0378">Hydrolase</keyword>
<dbReference type="PANTHER" id="PTHR12143:SF43">
    <property type="entry name" value="PUTATIVE-RELATED"/>
    <property type="match status" value="1"/>
</dbReference>
<comment type="caution">
    <text evidence="3">The sequence shown here is derived from an EMBL/GenBank/DDBJ whole genome shotgun (WGS) entry which is preliminary data.</text>
</comment>
<dbReference type="Pfam" id="PF07971">
    <property type="entry name" value="Glyco_hydro_92"/>
    <property type="match status" value="1"/>
</dbReference>
<dbReference type="GO" id="GO:0016787">
    <property type="term" value="F:hydrolase activity"/>
    <property type="evidence" value="ECO:0007669"/>
    <property type="project" value="UniProtKB-KW"/>
</dbReference>
<dbReference type="InterPro" id="IPR050883">
    <property type="entry name" value="PNGase"/>
</dbReference>
<dbReference type="InterPro" id="IPR008928">
    <property type="entry name" value="6-hairpin_glycosidase_sf"/>
</dbReference>
<evidence type="ECO:0000313" key="3">
    <source>
        <dbReference type="EMBL" id="GAA2967077.1"/>
    </source>
</evidence>
<dbReference type="Proteomes" id="UP001500403">
    <property type="component" value="Unassembled WGS sequence"/>
</dbReference>
<name>A0ABN3XLR9_9ACTN</name>
<evidence type="ECO:0000259" key="1">
    <source>
        <dbReference type="Pfam" id="PF07971"/>
    </source>
</evidence>
<dbReference type="Pfam" id="PF17678">
    <property type="entry name" value="Glyco_hydro_92N"/>
    <property type="match status" value="1"/>
</dbReference>
<reference evidence="3 4" key="1">
    <citation type="journal article" date="2019" name="Int. J. Syst. Evol. Microbiol.">
        <title>The Global Catalogue of Microorganisms (GCM) 10K type strain sequencing project: providing services to taxonomists for standard genome sequencing and annotation.</title>
        <authorList>
            <consortium name="The Broad Institute Genomics Platform"/>
            <consortium name="The Broad Institute Genome Sequencing Center for Infectious Disease"/>
            <person name="Wu L."/>
            <person name="Ma J."/>
        </authorList>
    </citation>
    <scope>NUCLEOTIDE SEQUENCE [LARGE SCALE GENOMIC DNA]</scope>
    <source>
        <strain evidence="3 4">JCM 9088</strain>
    </source>
</reference>
<evidence type="ECO:0000313" key="4">
    <source>
        <dbReference type="Proteomes" id="UP001500403"/>
    </source>
</evidence>
<evidence type="ECO:0000259" key="2">
    <source>
        <dbReference type="Pfam" id="PF17678"/>
    </source>
</evidence>
<gene>
    <name evidence="3" type="ORF">GCM10010446_60990</name>
</gene>
<dbReference type="InterPro" id="IPR012939">
    <property type="entry name" value="Glyco_hydro_92"/>
</dbReference>
<proteinExistence type="predicted"/>
<dbReference type="NCBIfam" id="TIGR01180">
    <property type="entry name" value="aman2_put"/>
    <property type="match status" value="1"/>
</dbReference>
<feature type="domain" description="Glycosyl hydrolase family 92" evidence="1">
    <location>
        <begin position="237"/>
        <end position="706"/>
    </location>
</feature>
<keyword evidence="4" id="KW-1185">Reference proteome</keyword>
<dbReference type="Gene3D" id="3.30.2080.10">
    <property type="entry name" value="GH92 mannosidase domain"/>
    <property type="match status" value="1"/>
</dbReference>
<dbReference type="Gene3D" id="1.20.1050.60">
    <property type="entry name" value="alpha-1,2-mannosidase"/>
    <property type="match status" value="1"/>
</dbReference>
<feature type="domain" description="Glycosyl hydrolase family 92 N-terminal" evidence="2">
    <location>
        <begin position="2"/>
        <end position="230"/>
    </location>
</feature>
<dbReference type="InterPro" id="IPR014718">
    <property type="entry name" value="GH-type_carb-bd"/>
</dbReference>
<accession>A0ABN3XLR9</accession>